<accession>A0A1R2CZN9</accession>
<dbReference type="Gene3D" id="1.20.120.1900">
    <property type="entry name" value="Gamma-tubulin complex, C-terminal domain"/>
    <property type="match status" value="1"/>
</dbReference>
<organism evidence="7 8">
    <name type="scientific">Stentor coeruleus</name>
    <dbReference type="NCBI Taxonomy" id="5963"/>
    <lineage>
        <taxon>Eukaryota</taxon>
        <taxon>Sar</taxon>
        <taxon>Alveolata</taxon>
        <taxon>Ciliophora</taxon>
        <taxon>Postciliodesmatophora</taxon>
        <taxon>Heterotrichea</taxon>
        <taxon>Heterotrichida</taxon>
        <taxon>Stentoridae</taxon>
        <taxon>Stentor</taxon>
    </lineage>
</organism>
<name>A0A1R2CZN9_9CILI</name>
<dbReference type="EMBL" id="MPUH01000026">
    <property type="protein sequence ID" value="OMJ94478.1"/>
    <property type="molecule type" value="Genomic_DNA"/>
</dbReference>
<keyword evidence="5" id="KW-0206">Cytoskeleton</keyword>
<dbReference type="GO" id="GO:0043015">
    <property type="term" value="F:gamma-tubulin binding"/>
    <property type="evidence" value="ECO:0007669"/>
    <property type="project" value="InterPro"/>
</dbReference>
<reference evidence="7 8" key="1">
    <citation type="submission" date="2016-11" db="EMBL/GenBank/DDBJ databases">
        <title>The macronuclear genome of Stentor coeruleus: a giant cell with tiny introns.</title>
        <authorList>
            <person name="Slabodnick M."/>
            <person name="Ruby J.G."/>
            <person name="Reiff S.B."/>
            <person name="Swart E.C."/>
            <person name="Gosai S."/>
            <person name="Prabakaran S."/>
            <person name="Witkowska E."/>
            <person name="Larue G.E."/>
            <person name="Fisher S."/>
            <person name="Freeman R.M."/>
            <person name="Gunawardena J."/>
            <person name="Chu W."/>
            <person name="Stover N.A."/>
            <person name="Gregory B.D."/>
            <person name="Nowacki M."/>
            <person name="Derisi J."/>
            <person name="Roy S.W."/>
            <person name="Marshall W.F."/>
            <person name="Sood P."/>
        </authorList>
    </citation>
    <scope>NUCLEOTIDE SEQUENCE [LARGE SCALE GENOMIC DNA]</scope>
    <source>
        <strain evidence="7">WM001</strain>
    </source>
</reference>
<dbReference type="GO" id="GO:0005874">
    <property type="term" value="C:microtubule"/>
    <property type="evidence" value="ECO:0007669"/>
    <property type="project" value="UniProtKB-KW"/>
</dbReference>
<dbReference type="Pfam" id="PF04130">
    <property type="entry name" value="GCP_C_terminal"/>
    <property type="match status" value="1"/>
</dbReference>
<keyword evidence="4" id="KW-0493">Microtubule</keyword>
<comment type="subcellular location">
    <subcellularLocation>
        <location evidence="1">Cytoplasm</location>
        <location evidence="1">Cytoskeleton</location>
    </subcellularLocation>
</comment>
<feature type="domain" description="Gamma tubulin complex component C-terminal" evidence="6">
    <location>
        <begin position="326"/>
        <end position="573"/>
    </location>
</feature>
<comment type="similarity">
    <text evidence="2">Belongs to the TUBGCP family.</text>
</comment>
<dbReference type="InterPro" id="IPR040457">
    <property type="entry name" value="GCP_C"/>
</dbReference>
<gene>
    <name evidence="7" type="ORF">SteCoe_2383</name>
</gene>
<evidence type="ECO:0000256" key="3">
    <source>
        <dbReference type="ARBA" id="ARBA00022490"/>
    </source>
</evidence>
<protein>
    <recommendedName>
        <fullName evidence="6">Gamma tubulin complex component C-terminal domain-containing protein</fullName>
    </recommendedName>
</protein>
<comment type="caution">
    <text evidence="7">The sequence shown here is derived from an EMBL/GenBank/DDBJ whole genome shotgun (WGS) entry which is preliminary data.</text>
</comment>
<evidence type="ECO:0000256" key="1">
    <source>
        <dbReference type="ARBA" id="ARBA00004245"/>
    </source>
</evidence>
<dbReference type="Proteomes" id="UP000187209">
    <property type="component" value="Unassembled WGS sequence"/>
</dbReference>
<evidence type="ECO:0000313" key="8">
    <source>
        <dbReference type="Proteomes" id="UP000187209"/>
    </source>
</evidence>
<evidence type="ECO:0000256" key="2">
    <source>
        <dbReference type="ARBA" id="ARBA00010337"/>
    </source>
</evidence>
<dbReference type="AlphaFoldDB" id="A0A1R2CZN9"/>
<proteinExistence type="inferred from homology"/>
<evidence type="ECO:0000259" key="6">
    <source>
        <dbReference type="Pfam" id="PF04130"/>
    </source>
</evidence>
<keyword evidence="3" id="KW-0963">Cytoplasm</keyword>
<evidence type="ECO:0000256" key="5">
    <source>
        <dbReference type="ARBA" id="ARBA00023212"/>
    </source>
</evidence>
<sequence length="593" mass="70432">MEICSVKDCGEIPEYICSCSDNIAFCHSHIGFDEYHSDHSIQSIYTTLDDESIERISNFIHPIIGKISKTIENSRNLARCLISQIKKKFKDSYEKLKAQQNFLEEILMKCYKKKVKKNEMNFVWNSLNNYGVREMFNSIEFVDDTKINPTYEYLKKMNAELSQPLSNEVILSNSLKYTEDMLFRECMQYLSQVNTLQAKLSCENAQKIIEKVRFFSINAQLPHRDHSDSRYENQSTLDSIVSSNDFTNYVPVEIDYQDLSRFFTKELVVKIIKTHKILTAHQVMQEKNDYNFQEINNINEILYQVDITGSLLTSEILNILQNKYELKDQCLIIKRFFFLGQGDFFNSIFAAILKTPQLYKEEITEILEANCTKRINKKYLSKLTLNYDDYTDKYSLFYQFFYPLNVLFTEAISDDLHQIFEFLWEFKLIEYKIKNSFKQITYNYVERDEFILIHKFLLLKYRLIVLLNIVIFLIMEEIVEHNWRVFTRKLNTTLTLEEISVVVREMVLNIKLICIENSKNYRNFHEILVNLQDFYTISQKLSGEVYEYTSYLNDLNDISERISAAIEEIKLNYELLPIEGKMYFKTRIAELCN</sequence>
<dbReference type="InterPro" id="IPR042241">
    <property type="entry name" value="GCP_C_sf"/>
</dbReference>
<evidence type="ECO:0000313" key="7">
    <source>
        <dbReference type="EMBL" id="OMJ94478.1"/>
    </source>
</evidence>
<evidence type="ECO:0000256" key="4">
    <source>
        <dbReference type="ARBA" id="ARBA00022701"/>
    </source>
</evidence>
<keyword evidence="8" id="KW-1185">Reference proteome</keyword>